<dbReference type="PANTHER" id="PTHR36113:SF1">
    <property type="entry name" value="GLYOXALASE_BLEOMYCIN RESISTANCE PROTEIN_DIOXYGENASE"/>
    <property type="match status" value="1"/>
</dbReference>
<evidence type="ECO:0000313" key="2">
    <source>
        <dbReference type="EMBL" id="MBP2028736.1"/>
    </source>
</evidence>
<dbReference type="EMBL" id="JAGGLI010000038">
    <property type="protein sequence ID" value="MBP2028736.1"/>
    <property type="molecule type" value="Genomic_DNA"/>
</dbReference>
<dbReference type="GO" id="GO:0004462">
    <property type="term" value="F:lactoylglutathione lyase activity"/>
    <property type="evidence" value="ECO:0007669"/>
    <property type="project" value="UniProtKB-EC"/>
</dbReference>
<reference evidence="2 3" key="1">
    <citation type="submission" date="2021-03" db="EMBL/GenBank/DDBJ databases">
        <title>Genomic Encyclopedia of Type Strains, Phase IV (KMG-IV): sequencing the most valuable type-strain genomes for metagenomic binning, comparative biology and taxonomic classification.</title>
        <authorList>
            <person name="Goeker M."/>
        </authorList>
    </citation>
    <scope>NUCLEOTIDE SEQUENCE [LARGE SCALE GENOMIC DNA]</scope>
    <source>
        <strain evidence="2 3">DSM 27512</strain>
    </source>
</reference>
<dbReference type="SUPFAM" id="SSF54593">
    <property type="entry name" value="Glyoxalase/Bleomycin resistance protein/Dihydroxybiphenyl dioxygenase"/>
    <property type="match status" value="1"/>
</dbReference>
<comment type="caution">
    <text evidence="2">The sequence shown here is derived from an EMBL/GenBank/DDBJ whole genome shotgun (WGS) entry which is preliminary data.</text>
</comment>
<dbReference type="InterPro" id="IPR004360">
    <property type="entry name" value="Glyas_Fos-R_dOase_dom"/>
</dbReference>
<feature type="domain" description="VOC" evidence="1">
    <location>
        <begin position="2"/>
        <end position="118"/>
    </location>
</feature>
<dbReference type="EC" id="4.4.1.5" evidence="2"/>
<dbReference type="Gene3D" id="3.10.180.10">
    <property type="entry name" value="2,3-Dihydroxybiphenyl 1,2-Dioxygenase, domain 1"/>
    <property type="match status" value="1"/>
</dbReference>
<accession>A0ABS4KLT9</accession>
<keyword evidence="2" id="KW-0456">Lyase</keyword>
<dbReference type="Proteomes" id="UP001314903">
    <property type="component" value="Unassembled WGS sequence"/>
</dbReference>
<dbReference type="InterPro" id="IPR037523">
    <property type="entry name" value="VOC_core"/>
</dbReference>
<keyword evidence="3" id="KW-1185">Reference proteome</keyword>
<dbReference type="PANTHER" id="PTHR36113">
    <property type="entry name" value="LYASE, PUTATIVE-RELATED-RELATED"/>
    <property type="match status" value="1"/>
</dbReference>
<dbReference type="Pfam" id="PF00903">
    <property type="entry name" value="Glyoxalase"/>
    <property type="match status" value="1"/>
</dbReference>
<name>A0ABS4KLT9_9FIRM</name>
<evidence type="ECO:0000313" key="3">
    <source>
        <dbReference type="Proteomes" id="UP001314903"/>
    </source>
</evidence>
<organism evidence="2 3">
    <name type="scientific">Acetoanaerobium pronyense</name>
    <dbReference type="NCBI Taxonomy" id="1482736"/>
    <lineage>
        <taxon>Bacteria</taxon>
        <taxon>Bacillati</taxon>
        <taxon>Bacillota</taxon>
        <taxon>Clostridia</taxon>
        <taxon>Peptostreptococcales</taxon>
        <taxon>Filifactoraceae</taxon>
        <taxon>Acetoanaerobium</taxon>
    </lineage>
</organism>
<dbReference type="RefSeq" id="WP_209661795.1">
    <property type="nucleotide sequence ID" value="NZ_JAGGLI010000038.1"/>
</dbReference>
<evidence type="ECO:0000259" key="1">
    <source>
        <dbReference type="PROSITE" id="PS51819"/>
    </source>
</evidence>
<proteinExistence type="predicted"/>
<dbReference type="InterPro" id="IPR051332">
    <property type="entry name" value="Fosfomycin_Res_Enzymes"/>
</dbReference>
<dbReference type="PROSITE" id="PS51819">
    <property type="entry name" value="VOC"/>
    <property type="match status" value="1"/>
</dbReference>
<dbReference type="InterPro" id="IPR029068">
    <property type="entry name" value="Glyas_Bleomycin-R_OHBP_Dase"/>
</dbReference>
<sequence>MKFLWSTLNVKNLDESIEFYSEILNLKVTRKFEAGNGTSIAFLGDGETQIELISSNNSDISIGEDISWGFEVDSLEDTIEFLKKKNIAIIGEPIKPNPHIQFLYIKDPNGMKIQLVENIK</sequence>
<protein>
    <submittedName>
        <fullName evidence="2">Lactoylglutathione lyase</fullName>
        <ecNumber evidence="2">4.4.1.5</ecNumber>
    </submittedName>
</protein>
<gene>
    <name evidence="2" type="ORF">J2Z35_002566</name>
</gene>